<comment type="catalytic activity">
    <reaction evidence="3">
        <text>dTDP-4-dehydro-6-deoxy-alpha-D-glucose = dTDP-4-dehydro-beta-L-rhamnose</text>
        <dbReference type="Rhea" id="RHEA:16969"/>
        <dbReference type="ChEBI" id="CHEBI:57649"/>
        <dbReference type="ChEBI" id="CHEBI:62830"/>
        <dbReference type="EC" id="5.1.3.13"/>
    </reaction>
</comment>
<dbReference type="EMBL" id="MHVG01000005">
    <property type="protein sequence ID" value="OHA91431.1"/>
    <property type="molecule type" value="Genomic_DNA"/>
</dbReference>
<gene>
    <name evidence="4" type="ORF">A2832_02370</name>
</gene>
<dbReference type="NCBIfam" id="TIGR01221">
    <property type="entry name" value="rmlC"/>
    <property type="match status" value="1"/>
</dbReference>
<dbReference type="Pfam" id="PF00908">
    <property type="entry name" value="dTDP_sugar_isom"/>
    <property type="match status" value="1"/>
</dbReference>
<evidence type="ECO:0000256" key="3">
    <source>
        <dbReference type="RuleBase" id="RU364069"/>
    </source>
</evidence>
<dbReference type="CDD" id="cd00438">
    <property type="entry name" value="cupin_RmlC"/>
    <property type="match status" value="1"/>
</dbReference>
<dbReference type="PANTHER" id="PTHR21047">
    <property type="entry name" value="DTDP-6-DEOXY-D-GLUCOSE-3,5 EPIMERASE"/>
    <property type="match status" value="1"/>
</dbReference>
<feature type="site" description="Participates in a stacking interaction with the thymidine ring of dTDP-4-oxo-6-deoxyglucose" evidence="2">
    <location>
        <position position="138"/>
    </location>
</feature>
<dbReference type="AlphaFoldDB" id="A0A1G2T4B0"/>
<evidence type="ECO:0000313" key="4">
    <source>
        <dbReference type="EMBL" id="OHA91431.1"/>
    </source>
</evidence>
<evidence type="ECO:0000313" key="5">
    <source>
        <dbReference type="Proteomes" id="UP000178538"/>
    </source>
</evidence>
<sequence length="178" mass="20585">MTLNYKKLRIPDLLLIEPKVFLDERGFFLEKYKQSDFEEIGLPLFKQDNFSVSKQNVIRGLHYQASPFEQGKIVSIVAGKVWDVAVDIRENSETFGQWQGVELSEENNLSFYIPPGFAHGFSVLSEEAKVLYKCTAEYSQIHERGIRFDDPDLSIDWKVINPIVSNKDKIWPQINAKK</sequence>
<proteinExistence type="inferred from homology"/>
<dbReference type="GO" id="GO:0008830">
    <property type="term" value="F:dTDP-4-dehydrorhamnose 3,5-epimerase activity"/>
    <property type="evidence" value="ECO:0007669"/>
    <property type="project" value="UniProtKB-UniRule"/>
</dbReference>
<dbReference type="InterPro" id="IPR011051">
    <property type="entry name" value="RmlC_Cupin_sf"/>
</dbReference>
<evidence type="ECO:0000256" key="1">
    <source>
        <dbReference type="PIRSR" id="PIRSR600888-1"/>
    </source>
</evidence>
<dbReference type="PANTHER" id="PTHR21047:SF2">
    <property type="entry name" value="THYMIDINE DIPHOSPHO-4-KETO-RHAMNOSE 3,5-EPIMERASE"/>
    <property type="match status" value="1"/>
</dbReference>
<dbReference type="Proteomes" id="UP000178538">
    <property type="component" value="Unassembled WGS sequence"/>
</dbReference>
<dbReference type="GO" id="GO:0019305">
    <property type="term" value="P:dTDP-rhamnose biosynthetic process"/>
    <property type="evidence" value="ECO:0007669"/>
    <property type="project" value="UniProtKB-UniRule"/>
</dbReference>
<comment type="caution">
    <text evidence="4">The sequence shown here is derived from an EMBL/GenBank/DDBJ whole genome shotgun (WGS) entry which is preliminary data.</text>
</comment>
<accession>A0A1G2T4B0</accession>
<feature type="active site" description="Proton donor" evidence="1">
    <location>
        <position position="132"/>
    </location>
</feature>
<dbReference type="EC" id="5.1.3.13" evidence="3"/>
<comment type="subunit">
    <text evidence="3">Homodimer.</text>
</comment>
<comment type="pathway">
    <text evidence="3">Carbohydrate biosynthesis; dTDP-L-rhamnose biosynthesis.</text>
</comment>
<comment type="function">
    <text evidence="3">Catalyzes the epimerization of the C3' and C5'positions of dTDP-6-deoxy-D-xylo-4-hexulose, forming dTDP-6-deoxy-L-lyxo-4-hexulose.</text>
</comment>
<dbReference type="Gene3D" id="2.60.120.10">
    <property type="entry name" value="Jelly Rolls"/>
    <property type="match status" value="1"/>
</dbReference>
<feature type="active site" description="Proton acceptor" evidence="1">
    <location>
        <position position="62"/>
    </location>
</feature>
<dbReference type="GO" id="GO:0000271">
    <property type="term" value="P:polysaccharide biosynthetic process"/>
    <property type="evidence" value="ECO:0007669"/>
    <property type="project" value="TreeGrafter"/>
</dbReference>
<dbReference type="STRING" id="1802737.A2832_02370"/>
<dbReference type="InterPro" id="IPR000888">
    <property type="entry name" value="RmlC-like"/>
</dbReference>
<evidence type="ECO:0000256" key="2">
    <source>
        <dbReference type="PIRSR" id="PIRSR600888-3"/>
    </source>
</evidence>
<keyword evidence="3" id="KW-0413">Isomerase</keyword>
<dbReference type="SUPFAM" id="SSF51182">
    <property type="entry name" value="RmlC-like cupins"/>
    <property type="match status" value="1"/>
</dbReference>
<reference evidence="4 5" key="1">
    <citation type="journal article" date="2016" name="Nat. Commun.">
        <title>Thousands of microbial genomes shed light on interconnected biogeochemical processes in an aquifer system.</title>
        <authorList>
            <person name="Anantharaman K."/>
            <person name="Brown C.T."/>
            <person name="Hug L.A."/>
            <person name="Sharon I."/>
            <person name="Castelle C.J."/>
            <person name="Probst A.J."/>
            <person name="Thomas B.C."/>
            <person name="Singh A."/>
            <person name="Wilkins M.J."/>
            <person name="Karaoz U."/>
            <person name="Brodie E.L."/>
            <person name="Williams K.H."/>
            <person name="Hubbard S.S."/>
            <person name="Banfield J.F."/>
        </authorList>
    </citation>
    <scope>NUCLEOTIDE SEQUENCE [LARGE SCALE GENOMIC DNA]</scope>
</reference>
<name>A0A1G2T4B0_9BACT</name>
<organism evidence="4 5">
    <name type="scientific">Candidatus Zambryskibacteria bacterium RIFCSPHIGHO2_01_FULL_44_22b</name>
    <dbReference type="NCBI Taxonomy" id="1802737"/>
    <lineage>
        <taxon>Bacteria</taxon>
        <taxon>Candidatus Zambryskiibacteriota</taxon>
    </lineage>
</organism>
<dbReference type="UniPathway" id="UPA00124"/>
<comment type="similarity">
    <text evidence="3">Belongs to the dTDP-4-dehydrorhamnose 3,5-epimerase family.</text>
</comment>
<dbReference type="InterPro" id="IPR014710">
    <property type="entry name" value="RmlC-like_jellyroll"/>
</dbReference>
<dbReference type="GO" id="GO:0005829">
    <property type="term" value="C:cytosol"/>
    <property type="evidence" value="ECO:0007669"/>
    <property type="project" value="TreeGrafter"/>
</dbReference>
<protein>
    <recommendedName>
        <fullName evidence="3">dTDP-4-dehydrorhamnose 3,5-epimerase</fullName>
        <ecNumber evidence="3">5.1.3.13</ecNumber>
    </recommendedName>
    <alternativeName>
        <fullName evidence="3">Thymidine diphospho-4-keto-rhamnose 3,5-epimerase</fullName>
    </alternativeName>
</protein>